<reference evidence="1 2" key="1">
    <citation type="submission" date="2015-01" db="EMBL/GenBank/DDBJ databases">
        <authorList>
            <person name="Xiang T."/>
            <person name="Song Y."/>
            <person name="Huang L."/>
            <person name="Wang B."/>
            <person name="Wu P."/>
        </authorList>
    </citation>
    <scope>NUCLEOTIDE SEQUENCE [LARGE SCALE GENOMIC DNA]</scope>
    <source>
        <strain evidence="1 2">CcD93</strain>
    </source>
</reference>
<dbReference type="EMBL" id="CDOL01000226">
    <property type="protein sequence ID" value="CEN53161.1"/>
    <property type="molecule type" value="Genomic_DNA"/>
</dbReference>
<organism evidence="1 2">
    <name type="scientific">Capnocytophaga canis</name>
    <dbReference type="NCBI Taxonomy" id="1848903"/>
    <lineage>
        <taxon>Bacteria</taxon>
        <taxon>Pseudomonadati</taxon>
        <taxon>Bacteroidota</taxon>
        <taxon>Flavobacteriia</taxon>
        <taxon>Flavobacteriales</taxon>
        <taxon>Flavobacteriaceae</taxon>
        <taxon>Capnocytophaga</taxon>
    </lineage>
</organism>
<accession>A0A0B7IMP7</accession>
<sequence>MNQLYTKKVSDNNTFKGCYLKLLFLKYLLTWLQLKELRLPFLTFPGK</sequence>
<proteinExistence type="predicted"/>
<dbReference type="Proteomes" id="UP000038200">
    <property type="component" value="Unassembled WGS sequence"/>
</dbReference>
<evidence type="ECO:0000313" key="1">
    <source>
        <dbReference type="EMBL" id="CEN53161.1"/>
    </source>
</evidence>
<protein>
    <submittedName>
        <fullName evidence="1">Uncharacterized protein</fullName>
    </submittedName>
</protein>
<gene>
    <name evidence="1" type="ORF">CCAND93_380037</name>
</gene>
<evidence type="ECO:0000313" key="2">
    <source>
        <dbReference type="Proteomes" id="UP000038200"/>
    </source>
</evidence>
<name>A0A0B7IMP7_9FLAO</name>
<dbReference type="AlphaFoldDB" id="A0A0B7IMP7"/>